<sequence length="486" mass="51291">MTTPDASHHTPANAFRTEAGLNRRAMLRNSAAVGLGIALFGSIDAIAGRPAFGAPTRAASGYGPLVADPRKLLSLPDGFSYKIVAEAGVTRLTDGGEPTPSDTDGTAAFTVQGRTVLVNNHEIGGDEAFPVPHRPGLTYDEGAAGGTTNIEVSASGDRLAEYVSVAGTHNNCAGGVTPWGTWLTCEETEDKAGKPVGSGALAKDHGFVFEVSPVGQENLGNSPVPLTFLGRFAHEAVAVDPKTLAIYLTEDANDPHGLLYRWTPPKGFKGGKWNLKGLAENAGSLQAMRCSRDGTHVRDLSEATTPGTQFKVDWIDVPDRLAATTSTRKQFADDAITRSRKFEGAWWADGGAYIVASYARASDGSVNEHDGQIWFYEPGKERITLKTIFTVNATPDQDGTNFDGPDNITVSPYGGVILAEDGEGVQHLVGVTDQGMSYAMARNDLNGNEFGGPTFSADGKQLFAGIQSPGHVFAITGPWRRPSNGA</sequence>
<evidence type="ECO:0000313" key="2">
    <source>
        <dbReference type="Proteomes" id="UP001143463"/>
    </source>
</evidence>
<dbReference type="AlphaFoldDB" id="A0A9W6L5L9"/>
<dbReference type="Pfam" id="PF05787">
    <property type="entry name" value="PhoX"/>
    <property type="match status" value="1"/>
</dbReference>
<evidence type="ECO:0000313" key="1">
    <source>
        <dbReference type="EMBL" id="GLL12545.1"/>
    </source>
</evidence>
<organism evidence="1 2">
    <name type="scientific">Pseudonocardia halophobica</name>
    <dbReference type="NCBI Taxonomy" id="29401"/>
    <lineage>
        <taxon>Bacteria</taxon>
        <taxon>Bacillati</taxon>
        <taxon>Actinomycetota</taxon>
        <taxon>Actinomycetes</taxon>
        <taxon>Pseudonocardiales</taxon>
        <taxon>Pseudonocardiaceae</taxon>
        <taxon>Pseudonocardia</taxon>
    </lineage>
</organism>
<dbReference type="Proteomes" id="UP001143463">
    <property type="component" value="Unassembled WGS sequence"/>
</dbReference>
<dbReference type="InterPro" id="IPR008557">
    <property type="entry name" value="PhoX"/>
</dbReference>
<keyword evidence="2" id="KW-1185">Reference proteome</keyword>
<dbReference type="EMBL" id="BSFQ01000015">
    <property type="protein sequence ID" value="GLL12545.1"/>
    <property type="molecule type" value="Genomic_DNA"/>
</dbReference>
<proteinExistence type="predicted"/>
<evidence type="ECO:0008006" key="3">
    <source>
        <dbReference type="Google" id="ProtNLM"/>
    </source>
</evidence>
<dbReference type="PANTHER" id="PTHR35399">
    <property type="entry name" value="SLR8030 PROTEIN"/>
    <property type="match status" value="1"/>
</dbReference>
<reference evidence="1" key="2">
    <citation type="submission" date="2023-01" db="EMBL/GenBank/DDBJ databases">
        <authorList>
            <person name="Sun Q."/>
            <person name="Evtushenko L."/>
        </authorList>
    </citation>
    <scope>NUCLEOTIDE SEQUENCE</scope>
    <source>
        <strain evidence="1">VKM Ac-1069</strain>
    </source>
</reference>
<gene>
    <name evidence="1" type="ORF">GCM10017577_36860</name>
</gene>
<accession>A0A9W6L5L9</accession>
<dbReference type="SUPFAM" id="SSF69304">
    <property type="entry name" value="Tricorn protease N-terminal domain"/>
    <property type="match status" value="1"/>
</dbReference>
<dbReference type="InterPro" id="IPR006311">
    <property type="entry name" value="TAT_signal"/>
</dbReference>
<comment type="caution">
    <text evidence="1">The sequence shown here is derived from an EMBL/GenBank/DDBJ whole genome shotgun (WGS) entry which is preliminary data.</text>
</comment>
<dbReference type="PANTHER" id="PTHR35399:SF4">
    <property type="entry name" value="MEMBRANE PROTEIN"/>
    <property type="match status" value="1"/>
</dbReference>
<name>A0A9W6L5L9_9PSEU</name>
<reference evidence="1" key="1">
    <citation type="journal article" date="2014" name="Int. J. Syst. Evol. Microbiol.">
        <title>Complete genome sequence of Corynebacterium casei LMG S-19264T (=DSM 44701T), isolated from a smear-ripened cheese.</title>
        <authorList>
            <consortium name="US DOE Joint Genome Institute (JGI-PGF)"/>
            <person name="Walter F."/>
            <person name="Albersmeier A."/>
            <person name="Kalinowski J."/>
            <person name="Ruckert C."/>
        </authorList>
    </citation>
    <scope>NUCLEOTIDE SEQUENCE</scope>
    <source>
        <strain evidence="1">VKM Ac-1069</strain>
    </source>
</reference>
<protein>
    <recommendedName>
        <fullName evidence="3">DUF839 domain-containing protein</fullName>
    </recommendedName>
</protein>
<dbReference type="PROSITE" id="PS51318">
    <property type="entry name" value="TAT"/>
    <property type="match status" value="1"/>
</dbReference>